<evidence type="ECO:0000256" key="2">
    <source>
        <dbReference type="ARBA" id="ARBA00023015"/>
    </source>
</evidence>
<accession>A0A1M5CYA3</accession>
<dbReference type="OrthoDB" id="965844at2"/>
<dbReference type="Pfam" id="PF00072">
    <property type="entry name" value="Response_reg"/>
    <property type="match status" value="1"/>
</dbReference>
<feature type="modified residue" description="4-aspartylphosphate" evidence="5">
    <location>
        <position position="55"/>
    </location>
</feature>
<dbReference type="Pfam" id="PF00196">
    <property type="entry name" value="GerE"/>
    <property type="match status" value="1"/>
</dbReference>
<sequence>MATTVLIADDHQLFREGLVNLISSAPDIEVIAEAKDGKEATERAKKINPEVVLIDIGMPVMNGIEATRIIKKDNPKIKVIAVSMHSDRQFVKGALEAGADGYLLKNCTYRQLIDAIQSVISGKKYLSDDITEMVIQGYLDPEDDTPEGQVDLSERELEVLKLYAEGKSTREISEKLFISVKTVGTHKQHIFEKLGLSSNADMVKYAIKEGLIQLH</sequence>
<dbReference type="InterPro" id="IPR039420">
    <property type="entry name" value="WalR-like"/>
</dbReference>
<evidence type="ECO:0000313" key="9">
    <source>
        <dbReference type="Proteomes" id="UP000184164"/>
    </source>
</evidence>
<dbReference type="SUPFAM" id="SSF46894">
    <property type="entry name" value="C-terminal effector domain of the bipartite response regulators"/>
    <property type="match status" value="1"/>
</dbReference>
<dbReference type="PRINTS" id="PR00038">
    <property type="entry name" value="HTHLUXR"/>
</dbReference>
<reference evidence="8 9" key="1">
    <citation type="submission" date="2016-11" db="EMBL/GenBank/DDBJ databases">
        <authorList>
            <person name="Jaros S."/>
            <person name="Januszkiewicz K."/>
            <person name="Wedrychowicz H."/>
        </authorList>
    </citation>
    <scope>NUCLEOTIDE SEQUENCE [LARGE SCALE GENOMIC DNA]</scope>
    <source>
        <strain evidence="8 9">DSM 26910</strain>
    </source>
</reference>
<keyword evidence="2" id="KW-0805">Transcription regulation</keyword>
<dbReference type="GO" id="GO:0003677">
    <property type="term" value="F:DNA binding"/>
    <property type="evidence" value="ECO:0007669"/>
    <property type="project" value="UniProtKB-KW"/>
</dbReference>
<dbReference type="PROSITE" id="PS50110">
    <property type="entry name" value="RESPONSE_REGULATORY"/>
    <property type="match status" value="1"/>
</dbReference>
<dbReference type="SUPFAM" id="SSF52172">
    <property type="entry name" value="CheY-like"/>
    <property type="match status" value="1"/>
</dbReference>
<dbReference type="EMBL" id="FQUM01000006">
    <property type="protein sequence ID" value="SHF59706.1"/>
    <property type="molecule type" value="Genomic_DNA"/>
</dbReference>
<keyword evidence="9" id="KW-1185">Reference proteome</keyword>
<keyword evidence="1 5" id="KW-0597">Phosphoprotein</keyword>
<evidence type="ECO:0000259" key="6">
    <source>
        <dbReference type="PROSITE" id="PS50043"/>
    </source>
</evidence>
<evidence type="ECO:0000256" key="4">
    <source>
        <dbReference type="ARBA" id="ARBA00023163"/>
    </source>
</evidence>
<dbReference type="AlphaFoldDB" id="A0A1M5CYA3"/>
<feature type="domain" description="Response regulatory" evidence="7">
    <location>
        <begin position="4"/>
        <end position="120"/>
    </location>
</feature>
<dbReference type="CDD" id="cd06170">
    <property type="entry name" value="LuxR_C_like"/>
    <property type="match status" value="1"/>
</dbReference>
<dbReference type="GO" id="GO:0000160">
    <property type="term" value="P:phosphorelay signal transduction system"/>
    <property type="evidence" value="ECO:0007669"/>
    <property type="project" value="InterPro"/>
</dbReference>
<keyword evidence="3" id="KW-0238">DNA-binding</keyword>
<protein>
    <submittedName>
        <fullName evidence="8">Two component transcriptional regulator, LuxR family</fullName>
    </submittedName>
</protein>
<dbReference type="InterPro" id="IPR001789">
    <property type="entry name" value="Sig_transdc_resp-reg_receiver"/>
</dbReference>
<dbReference type="Gene3D" id="3.40.50.2300">
    <property type="match status" value="1"/>
</dbReference>
<dbReference type="SMART" id="SM00448">
    <property type="entry name" value="REC"/>
    <property type="match status" value="1"/>
</dbReference>
<keyword evidence="4" id="KW-0804">Transcription</keyword>
<organism evidence="8 9">
    <name type="scientific">Mariniphaga anaerophila</name>
    <dbReference type="NCBI Taxonomy" id="1484053"/>
    <lineage>
        <taxon>Bacteria</taxon>
        <taxon>Pseudomonadati</taxon>
        <taxon>Bacteroidota</taxon>
        <taxon>Bacteroidia</taxon>
        <taxon>Marinilabiliales</taxon>
        <taxon>Prolixibacteraceae</taxon>
        <taxon>Mariniphaga</taxon>
    </lineage>
</organism>
<dbReference type="PANTHER" id="PTHR43214:SF41">
    <property type="entry name" value="NITRATE_NITRITE RESPONSE REGULATOR PROTEIN NARP"/>
    <property type="match status" value="1"/>
</dbReference>
<dbReference type="Proteomes" id="UP000184164">
    <property type="component" value="Unassembled WGS sequence"/>
</dbReference>
<dbReference type="STRING" id="1484053.SAMN05444274_106318"/>
<dbReference type="PANTHER" id="PTHR43214">
    <property type="entry name" value="TWO-COMPONENT RESPONSE REGULATOR"/>
    <property type="match status" value="1"/>
</dbReference>
<evidence type="ECO:0000256" key="5">
    <source>
        <dbReference type="PROSITE-ProRule" id="PRU00169"/>
    </source>
</evidence>
<feature type="domain" description="HTH luxR-type" evidence="6">
    <location>
        <begin position="145"/>
        <end position="210"/>
    </location>
</feature>
<evidence type="ECO:0000256" key="1">
    <source>
        <dbReference type="ARBA" id="ARBA00022553"/>
    </source>
</evidence>
<evidence type="ECO:0000256" key="3">
    <source>
        <dbReference type="ARBA" id="ARBA00023125"/>
    </source>
</evidence>
<dbReference type="PROSITE" id="PS00622">
    <property type="entry name" value="HTH_LUXR_1"/>
    <property type="match status" value="1"/>
</dbReference>
<evidence type="ECO:0000313" key="8">
    <source>
        <dbReference type="EMBL" id="SHF59706.1"/>
    </source>
</evidence>
<dbReference type="InterPro" id="IPR016032">
    <property type="entry name" value="Sig_transdc_resp-reg_C-effctor"/>
</dbReference>
<dbReference type="GO" id="GO:0006355">
    <property type="term" value="P:regulation of DNA-templated transcription"/>
    <property type="evidence" value="ECO:0007669"/>
    <property type="project" value="InterPro"/>
</dbReference>
<dbReference type="RefSeq" id="WP_073002570.1">
    <property type="nucleotide sequence ID" value="NZ_FQUM01000006.1"/>
</dbReference>
<dbReference type="SMART" id="SM00421">
    <property type="entry name" value="HTH_LUXR"/>
    <property type="match status" value="1"/>
</dbReference>
<dbReference type="InterPro" id="IPR011006">
    <property type="entry name" value="CheY-like_superfamily"/>
</dbReference>
<proteinExistence type="predicted"/>
<name>A0A1M5CYA3_9BACT</name>
<gene>
    <name evidence="8" type="ORF">SAMN05444274_106318</name>
</gene>
<dbReference type="InterPro" id="IPR058245">
    <property type="entry name" value="NreC/VraR/RcsB-like_REC"/>
</dbReference>
<evidence type="ECO:0000259" key="7">
    <source>
        <dbReference type="PROSITE" id="PS50110"/>
    </source>
</evidence>
<dbReference type="InterPro" id="IPR000792">
    <property type="entry name" value="Tscrpt_reg_LuxR_C"/>
</dbReference>
<dbReference type="CDD" id="cd17535">
    <property type="entry name" value="REC_NarL-like"/>
    <property type="match status" value="1"/>
</dbReference>
<dbReference type="PROSITE" id="PS50043">
    <property type="entry name" value="HTH_LUXR_2"/>
    <property type="match status" value="1"/>
</dbReference>